<dbReference type="SUPFAM" id="SSF47413">
    <property type="entry name" value="lambda repressor-like DNA-binding domains"/>
    <property type="match status" value="1"/>
</dbReference>
<gene>
    <name evidence="2" type="ORF">ACIBG2_15485</name>
</gene>
<sequence>MIRDKAVASLQLGAKLRELREESGKTLEEAAAHLECSPAKISRIETGRVAVRPIDVREMLGLYGVGDARRAAFLAWVRQTREKKGWLQAYADIIPEGYEFFVSLEDEATDISFYQPFLVPGLLQTDAYMRAVMHTSGIPADLAAQRVSLRKRRQSILAGDSPPDLRVVIEEDALRRPVGDCGVMREQLRHLLEMGRRPGVSIQVISRDVGLHPAEGRAFIMLGFRDPGEPKVVYLEHLNESHLLDDADRTATYERVFDVIQSLARPSEESSALIEGMSSC</sequence>
<dbReference type="Pfam" id="PF13560">
    <property type="entry name" value="HTH_31"/>
    <property type="match status" value="1"/>
</dbReference>
<accession>A0ABW7YSW8</accession>
<evidence type="ECO:0000313" key="3">
    <source>
        <dbReference type="Proteomes" id="UP001612741"/>
    </source>
</evidence>
<dbReference type="Gene3D" id="1.10.260.40">
    <property type="entry name" value="lambda repressor-like DNA-binding domains"/>
    <property type="match status" value="1"/>
</dbReference>
<proteinExistence type="predicted"/>
<evidence type="ECO:0000313" key="2">
    <source>
        <dbReference type="EMBL" id="MFI6498791.1"/>
    </source>
</evidence>
<dbReference type="CDD" id="cd00093">
    <property type="entry name" value="HTH_XRE"/>
    <property type="match status" value="1"/>
</dbReference>
<organism evidence="2 3">
    <name type="scientific">Nonomuraea typhae</name>
    <dbReference type="NCBI Taxonomy" id="2603600"/>
    <lineage>
        <taxon>Bacteria</taxon>
        <taxon>Bacillati</taxon>
        <taxon>Actinomycetota</taxon>
        <taxon>Actinomycetes</taxon>
        <taxon>Streptosporangiales</taxon>
        <taxon>Streptosporangiaceae</taxon>
        <taxon>Nonomuraea</taxon>
    </lineage>
</organism>
<dbReference type="SMART" id="SM00530">
    <property type="entry name" value="HTH_XRE"/>
    <property type="match status" value="1"/>
</dbReference>
<dbReference type="PROSITE" id="PS50943">
    <property type="entry name" value="HTH_CROC1"/>
    <property type="match status" value="1"/>
</dbReference>
<evidence type="ECO:0000259" key="1">
    <source>
        <dbReference type="PROSITE" id="PS50943"/>
    </source>
</evidence>
<dbReference type="InterPro" id="IPR001387">
    <property type="entry name" value="Cro/C1-type_HTH"/>
</dbReference>
<dbReference type="Pfam" id="PF19054">
    <property type="entry name" value="DUF5753"/>
    <property type="match status" value="1"/>
</dbReference>
<feature type="domain" description="HTH cro/C1-type" evidence="1">
    <location>
        <begin position="16"/>
        <end position="71"/>
    </location>
</feature>
<dbReference type="InterPro" id="IPR010982">
    <property type="entry name" value="Lambda_DNA-bd_dom_sf"/>
</dbReference>
<comment type="caution">
    <text evidence="2">The sequence shown here is derived from an EMBL/GenBank/DDBJ whole genome shotgun (WGS) entry which is preliminary data.</text>
</comment>
<dbReference type="InterPro" id="IPR043917">
    <property type="entry name" value="DUF5753"/>
</dbReference>
<name>A0ABW7YSW8_9ACTN</name>
<dbReference type="RefSeq" id="WP_397082028.1">
    <property type="nucleotide sequence ID" value="NZ_JBITGY010000004.1"/>
</dbReference>
<keyword evidence="3" id="KW-1185">Reference proteome</keyword>
<dbReference type="EMBL" id="JBITGY010000004">
    <property type="protein sequence ID" value="MFI6498791.1"/>
    <property type="molecule type" value="Genomic_DNA"/>
</dbReference>
<reference evidence="2 3" key="1">
    <citation type="submission" date="2024-10" db="EMBL/GenBank/DDBJ databases">
        <title>The Natural Products Discovery Center: Release of the First 8490 Sequenced Strains for Exploring Actinobacteria Biosynthetic Diversity.</title>
        <authorList>
            <person name="Kalkreuter E."/>
            <person name="Kautsar S.A."/>
            <person name="Yang D."/>
            <person name="Bader C.D."/>
            <person name="Teijaro C.N."/>
            <person name="Fluegel L."/>
            <person name="Davis C.M."/>
            <person name="Simpson J.R."/>
            <person name="Lauterbach L."/>
            <person name="Steele A.D."/>
            <person name="Gui C."/>
            <person name="Meng S."/>
            <person name="Li G."/>
            <person name="Viehrig K."/>
            <person name="Ye F."/>
            <person name="Su P."/>
            <person name="Kiefer A.F."/>
            <person name="Nichols A."/>
            <person name="Cepeda A.J."/>
            <person name="Yan W."/>
            <person name="Fan B."/>
            <person name="Jiang Y."/>
            <person name="Adhikari A."/>
            <person name="Zheng C.-J."/>
            <person name="Schuster L."/>
            <person name="Cowan T.M."/>
            <person name="Smanski M.J."/>
            <person name="Chevrette M.G."/>
            <person name="De Carvalho L.P.S."/>
            <person name="Shen B."/>
        </authorList>
    </citation>
    <scope>NUCLEOTIDE SEQUENCE [LARGE SCALE GENOMIC DNA]</scope>
    <source>
        <strain evidence="2 3">NPDC050545</strain>
    </source>
</reference>
<protein>
    <submittedName>
        <fullName evidence="2">Helix-turn-helix domain-containing protein</fullName>
    </submittedName>
</protein>
<dbReference type="Proteomes" id="UP001612741">
    <property type="component" value="Unassembled WGS sequence"/>
</dbReference>